<evidence type="ECO:0000313" key="3">
    <source>
        <dbReference type="Proteomes" id="UP001549047"/>
    </source>
</evidence>
<dbReference type="InterPro" id="IPR000595">
    <property type="entry name" value="cNMP-bd_dom"/>
</dbReference>
<comment type="caution">
    <text evidence="2">The sequence shown here is derived from an EMBL/GenBank/DDBJ whole genome shotgun (WGS) entry which is preliminary data.</text>
</comment>
<organism evidence="2 3">
    <name type="scientific">Rhizobium aquaticum</name>
    <dbReference type="NCBI Taxonomy" id="1549636"/>
    <lineage>
        <taxon>Bacteria</taxon>
        <taxon>Pseudomonadati</taxon>
        <taxon>Pseudomonadota</taxon>
        <taxon>Alphaproteobacteria</taxon>
        <taxon>Hyphomicrobiales</taxon>
        <taxon>Rhizobiaceae</taxon>
        <taxon>Rhizobium/Agrobacterium group</taxon>
        <taxon>Rhizobium</taxon>
    </lineage>
</organism>
<dbReference type="PANTHER" id="PTHR24567">
    <property type="entry name" value="CRP FAMILY TRANSCRIPTIONAL REGULATORY PROTEIN"/>
    <property type="match status" value="1"/>
</dbReference>
<dbReference type="EMBL" id="JBEPMB010000007">
    <property type="protein sequence ID" value="MET3615480.1"/>
    <property type="molecule type" value="Genomic_DNA"/>
</dbReference>
<evidence type="ECO:0000259" key="1">
    <source>
        <dbReference type="PROSITE" id="PS50042"/>
    </source>
</evidence>
<feature type="domain" description="Cyclic nucleotide-binding" evidence="1">
    <location>
        <begin position="15"/>
        <end position="117"/>
    </location>
</feature>
<reference evidence="2 3" key="1">
    <citation type="submission" date="2024-06" db="EMBL/GenBank/DDBJ databases">
        <title>Genomic Encyclopedia of Type Strains, Phase IV (KMG-IV): sequencing the most valuable type-strain genomes for metagenomic binning, comparative biology and taxonomic classification.</title>
        <authorList>
            <person name="Goeker M."/>
        </authorList>
    </citation>
    <scope>NUCLEOTIDE SEQUENCE [LARGE SCALE GENOMIC DNA]</scope>
    <source>
        <strain evidence="2 3">DSM 29780</strain>
    </source>
</reference>
<dbReference type="PANTHER" id="PTHR24567:SF68">
    <property type="entry name" value="DNA-BINDING TRANSCRIPTIONAL DUAL REGULATOR CRP"/>
    <property type="match status" value="1"/>
</dbReference>
<dbReference type="Proteomes" id="UP001549047">
    <property type="component" value="Unassembled WGS sequence"/>
</dbReference>
<protein>
    <submittedName>
        <fullName evidence="2">CRP-like cAMP-binding protein</fullName>
    </submittedName>
</protein>
<dbReference type="PROSITE" id="PS50042">
    <property type="entry name" value="CNMP_BINDING_3"/>
    <property type="match status" value="1"/>
</dbReference>
<dbReference type="RefSeq" id="WP_354557945.1">
    <property type="nucleotide sequence ID" value="NZ_JBEPMB010000007.1"/>
</dbReference>
<evidence type="ECO:0000313" key="2">
    <source>
        <dbReference type="EMBL" id="MET3615480.1"/>
    </source>
</evidence>
<dbReference type="InterPro" id="IPR018490">
    <property type="entry name" value="cNMP-bd_dom_sf"/>
</dbReference>
<accession>A0ABV2J3Y9</accession>
<proteinExistence type="predicted"/>
<dbReference type="Pfam" id="PF00027">
    <property type="entry name" value="cNMP_binding"/>
    <property type="match status" value="1"/>
</dbReference>
<dbReference type="InterPro" id="IPR050397">
    <property type="entry name" value="Env_Response_Regulators"/>
</dbReference>
<dbReference type="Gene3D" id="2.60.120.10">
    <property type="entry name" value="Jelly Rolls"/>
    <property type="match status" value="1"/>
</dbReference>
<keyword evidence="3" id="KW-1185">Reference proteome</keyword>
<name>A0ABV2J3Y9_9HYPH</name>
<sequence length="150" mass="16657">MSLKSDIDLLSRVPLFRGMNDEQLRLLAFGADKRQLARGHTLFTPGTRVSTAFVVSSGTIGLAVPNRQGNRRIEDAGPGSLLCELALISEHECSLTAVAVEDCEVLQVTRSLFSRLMEEFPQVAVVLDQRIRDNLNRMIGELSRIEQKFS</sequence>
<dbReference type="SUPFAM" id="SSF51206">
    <property type="entry name" value="cAMP-binding domain-like"/>
    <property type="match status" value="1"/>
</dbReference>
<gene>
    <name evidence="2" type="ORF">ABID16_003824</name>
</gene>
<dbReference type="SMART" id="SM00100">
    <property type="entry name" value="cNMP"/>
    <property type="match status" value="1"/>
</dbReference>
<dbReference type="InterPro" id="IPR014710">
    <property type="entry name" value="RmlC-like_jellyroll"/>
</dbReference>
<dbReference type="CDD" id="cd00038">
    <property type="entry name" value="CAP_ED"/>
    <property type="match status" value="1"/>
</dbReference>